<protein>
    <submittedName>
        <fullName evidence="2">Uncharacterized protein</fullName>
    </submittedName>
</protein>
<proteinExistence type="predicted"/>
<evidence type="ECO:0000256" key="1">
    <source>
        <dbReference type="SAM" id="SignalP"/>
    </source>
</evidence>
<name>A0AAV1M1C6_9NEOP</name>
<feature type="chain" id="PRO_5043359604" evidence="1">
    <location>
        <begin position="19"/>
        <end position="441"/>
    </location>
</feature>
<comment type="caution">
    <text evidence="2">The sequence shown here is derived from an EMBL/GenBank/DDBJ whole genome shotgun (WGS) entry which is preliminary data.</text>
</comment>
<keyword evidence="1" id="KW-0732">Signal</keyword>
<dbReference type="AlphaFoldDB" id="A0AAV1M1C6"/>
<evidence type="ECO:0000313" key="3">
    <source>
        <dbReference type="Proteomes" id="UP001314205"/>
    </source>
</evidence>
<keyword evidence="3" id="KW-1185">Reference proteome</keyword>
<feature type="signal peptide" evidence="1">
    <location>
        <begin position="1"/>
        <end position="18"/>
    </location>
</feature>
<accession>A0AAV1M1C6</accession>
<sequence length="441" mass="50713">MLIKYFFIILNIVFGTKSYSNILYTITDQKDHNSSELKCLEYEESSYGATQALKNERSLKPLDKTTVNAVESNPLIIFQKIIHQFLFGPKATYEGETANKKKKVYEQNAVQESIPDHYPTGNVLRAELFQNKSGVHLPMSEYLHRGHSRLNITMDFMQTAVNAFAIFLDGNENDILQLPASYVLHSARTISMMKIAREKLAATWAVVKGKQRSDQITHQTLELYRPLFKYLSGKEIAKLNLSDQRILTYIGTHAELDRHQVGVVASRYIKLNKDWCEARYLNLMNNLLCGIPITFMRQIPVSTYLQLSHQIFYHIHACEPLQRRFYLAMMRKTQALGKPYSWNARDVARLGLLLGVVEGNELSAINPEAVAGITAHVMQIMDPQNLQHFTETQREYLSPKPLNILVRKLKLYEERLQIYDSALKTKSVLTLPVISLHFVFR</sequence>
<organism evidence="2 3">
    <name type="scientific">Parnassius mnemosyne</name>
    <name type="common">clouded apollo</name>
    <dbReference type="NCBI Taxonomy" id="213953"/>
    <lineage>
        <taxon>Eukaryota</taxon>
        <taxon>Metazoa</taxon>
        <taxon>Ecdysozoa</taxon>
        <taxon>Arthropoda</taxon>
        <taxon>Hexapoda</taxon>
        <taxon>Insecta</taxon>
        <taxon>Pterygota</taxon>
        <taxon>Neoptera</taxon>
        <taxon>Endopterygota</taxon>
        <taxon>Lepidoptera</taxon>
        <taxon>Glossata</taxon>
        <taxon>Ditrysia</taxon>
        <taxon>Papilionoidea</taxon>
        <taxon>Papilionidae</taxon>
        <taxon>Parnassiinae</taxon>
        <taxon>Parnassini</taxon>
        <taxon>Parnassius</taxon>
        <taxon>Driopa</taxon>
    </lineage>
</organism>
<gene>
    <name evidence="2" type="ORF">PARMNEM_LOCUS18897</name>
</gene>
<evidence type="ECO:0000313" key="2">
    <source>
        <dbReference type="EMBL" id="CAK1600099.1"/>
    </source>
</evidence>
<dbReference type="Proteomes" id="UP001314205">
    <property type="component" value="Unassembled WGS sequence"/>
</dbReference>
<reference evidence="2 3" key="1">
    <citation type="submission" date="2023-11" db="EMBL/GenBank/DDBJ databases">
        <authorList>
            <person name="Hedman E."/>
            <person name="Englund M."/>
            <person name="Stromberg M."/>
            <person name="Nyberg Akerstrom W."/>
            <person name="Nylinder S."/>
            <person name="Jareborg N."/>
            <person name="Kallberg Y."/>
            <person name="Kronander E."/>
        </authorList>
    </citation>
    <scope>NUCLEOTIDE SEQUENCE [LARGE SCALE GENOMIC DNA]</scope>
</reference>
<dbReference type="EMBL" id="CAVLGL010000115">
    <property type="protein sequence ID" value="CAK1600099.1"/>
    <property type="molecule type" value="Genomic_DNA"/>
</dbReference>